<reference evidence="3" key="1">
    <citation type="submission" date="2020-10" db="EMBL/GenBank/DDBJ databases">
        <authorList>
            <person name="Gilroy R."/>
        </authorList>
    </citation>
    <scope>NUCLEOTIDE SEQUENCE</scope>
    <source>
        <strain evidence="3">14700</strain>
    </source>
</reference>
<organism evidence="3 4">
    <name type="scientific">Candidatus Ornithospirochaeta stercoravium</name>
    <dbReference type="NCBI Taxonomy" id="2840897"/>
    <lineage>
        <taxon>Bacteria</taxon>
        <taxon>Pseudomonadati</taxon>
        <taxon>Spirochaetota</taxon>
        <taxon>Spirochaetia</taxon>
        <taxon>Spirochaetales</taxon>
        <taxon>Spirochaetaceae</taxon>
        <taxon>Spirochaetaceae incertae sedis</taxon>
        <taxon>Candidatus Ornithospirochaeta</taxon>
    </lineage>
</organism>
<gene>
    <name evidence="3" type="ORF">IAA72_04810</name>
</gene>
<dbReference type="InterPro" id="IPR001226">
    <property type="entry name" value="Flavodoxin_CS"/>
</dbReference>
<dbReference type="GO" id="GO:0010181">
    <property type="term" value="F:FMN binding"/>
    <property type="evidence" value="ECO:0007669"/>
    <property type="project" value="InterPro"/>
</dbReference>
<dbReference type="EMBL" id="JADIMF010000074">
    <property type="protein sequence ID" value="MBO8469085.1"/>
    <property type="molecule type" value="Genomic_DNA"/>
</dbReference>
<dbReference type="Proteomes" id="UP000810292">
    <property type="component" value="Unassembled WGS sequence"/>
</dbReference>
<evidence type="ECO:0000313" key="4">
    <source>
        <dbReference type="Proteomes" id="UP000810292"/>
    </source>
</evidence>
<feature type="domain" description="Flavodoxin-like" evidence="2">
    <location>
        <begin position="4"/>
        <end position="139"/>
    </location>
</feature>
<dbReference type="SUPFAM" id="SSF52218">
    <property type="entry name" value="Flavoproteins"/>
    <property type="match status" value="1"/>
</dbReference>
<reference evidence="3" key="2">
    <citation type="journal article" date="2021" name="PeerJ">
        <title>Extensive microbial diversity within the chicken gut microbiome revealed by metagenomics and culture.</title>
        <authorList>
            <person name="Gilroy R."/>
            <person name="Ravi A."/>
            <person name="Getino M."/>
            <person name="Pursley I."/>
            <person name="Horton D.L."/>
            <person name="Alikhan N.F."/>
            <person name="Baker D."/>
            <person name="Gharbi K."/>
            <person name="Hall N."/>
            <person name="Watson M."/>
            <person name="Adriaenssens E.M."/>
            <person name="Foster-Nyarko E."/>
            <person name="Jarju S."/>
            <person name="Secka A."/>
            <person name="Antonio M."/>
            <person name="Oren A."/>
            <person name="Chaudhuri R.R."/>
            <person name="La Ragione R."/>
            <person name="Hildebrand F."/>
            <person name="Pallen M.J."/>
        </authorList>
    </citation>
    <scope>NUCLEOTIDE SEQUENCE</scope>
    <source>
        <strain evidence="3">14700</strain>
    </source>
</reference>
<dbReference type="GO" id="GO:0009055">
    <property type="term" value="F:electron transfer activity"/>
    <property type="evidence" value="ECO:0007669"/>
    <property type="project" value="InterPro"/>
</dbReference>
<dbReference type="PROSITE" id="PS50902">
    <property type="entry name" value="FLAVODOXIN_LIKE"/>
    <property type="match status" value="1"/>
</dbReference>
<dbReference type="AlphaFoldDB" id="A0A9D9NDF9"/>
<evidence type="ECO:0000313" key="3">
    <source>
        <dbReference type="EMBL" id="MBO8469085.1"/>
    </source>
</evidence>
<accession>A0A9D9NDF9</accession>
<proteinExistence type="predicted"/>
<name>A0A9D9NDF9_9SPIO</name>
<evidence type="ECO:0000256" key="1">
    <source>
        <dbReference type="ARBA" id="ARBA00001917"/>
    </source>
</evidence>
<dbReference type="PROSITE" id="PS00201">
    <property type="entry name" value="FLAVODOXIN"/>
    <property type="match status" value="1"/>
</dbReference>
<comment type="caution">
    <text evidence="3">The sequence shown here is derived from an EMBL/GenBank/DDBJ whole genome shotgun (WGS) entry which is preliminary data.</text>
</comment>
<dbReference type="Gene3D" id="3.40.50.360">
    <property type="match status" value="1"/>
</dbReference>
<dbReference type="InterPro" id="IPR029039">
    <property type="entry name" value="Flavoprotein-like_sf"/>
</dbReference>
<evidence type="ECO:0000259" key="2">
    <source>
        <dbReference type="PROSITE" id="PS50902"/>
    </source>
</evidence>
<dbReference type="Pfam" id="PF00258">
    <property type="entry name" value="Flavodoxin_1"/>
    <property type="match status" value="1"/>
</dbReference>
<sequence length="140" mass="15239">MKKIAIVYYSQTGNTEAMAGVIEDYLKDKADVSVIDPAAFGPDDMDAFEGFAFGCPAMGAEVLEEDVYEPMFASIENSLNGKKLILFGSYGWGDGEWMRNWEERCRNAGALLACDPVIANEAPDAEAEENLRKAAEALIA</sequence>
<comment type="cofactor">
    <cofactor evidence="1">
        <name>FMN</name>
        <dbReference type="ChEBI" id="CHEBI:58210"/>
    </cofactor>
</comment>
<dbReference type="InterPro" id="IPR008254">
    <property type="entry name" value="Flavodoxin/NO_synth"/>
</dbReference>
<protein>
    <submittedName>
        <fullName evidence="3">Flavodoxin domain-containing protein</fullName>
    </submittedName>
</protein>